<feature type="binding site" evidence="8">
    <location>
        <position position="5"/>
    </location>
    <ligand>
        <name>Mg(2+)</name>
        <dbReference type="ChEBI" id="CHEBI:18420"/>
    </ligand>
</feature>
<sequence>MIILDTNVVCELMRPAPEPRVLHWFSSQAAEDLHVTAVTMAEIFYGIELISVSRRRDALRAAAEKMFGGAFADHILTYEDRAARAFAQIASSRRRQGKPMSGFEAQIAAIARVHGATLATRNPYVFEGCGVRLVNPWEG</sequence>
<dbReference type="EMBL" id="OMOD01000024">
    <property type="protein sequence ID" value="SPF33622.1"/>
    <property type="molecule type" value="Genomic_DNA"/>
</dbReference>
<evidence type="ECO:0000256" key="1">
    <source>
        <dbReference type="ARBA" id="ARBA00001946"/>
    </source>
</evidence>
<evidence type="ECO:0000256" key="3">
    <source>
        <dbReference type="ARBA" id="ARBA00022722"/>
    </source>
</evidence>
<name>A0A2U3K1S5_9BACT</name>
<protein>
    <recommendedName>
        <fullName evidence="8">Ribonuclease VapC</fullName>
        <shortName evidence="8">RNase VapC</shortName>
        <ecNumber evidence="8">3.1.-.-</ecNumber>
    </recommendedName>
    <alternativeName>
        <fullName evidence="8">Toxin VapC</fullName>
    </alternativeName>
</protein>
<comment type="function">
    <text evidence="8">Toxic component of a toxin-antitoxin (TA) system. An RNase.</text>
</comment>
<comment type="cofactor">
    <cofactor evidence="1 8">
        <name>Mg(2+)</name>
        <dbReference type="ChEBI" id="CHEBI:18420"/>
    </cofactor>
</comment>
<dbReference type="Proteomes" id="UP000238701">
    <property type="component" value="Unassembled WGS sequence"/>
</dbReference>
<evidence type="ECO:0000313" key="10">
    <source>
        <dbReference type="EMBL" id="SPF33622.1"/>
    </source>
</evidence>
<keyword evidence="2 8" id="KW-1277">Toxin-antitoxin system</keyword>
<organism evidence="10 11">
    <name type="scientific">Candidatus Sulfotelmatobacter kueseliae</name>
    <dbReference type="NCBI Taxonomy" id="2042962"/>
    <lineage>
        <taxon>Bacteria</taxon>
        <taxon>Pseudomonadati</taxon>
        <taxon>Acidobacteriota</taxon>
        <taxon>Terriglobia</taxon>
        <taxon>Terriglobales</taxon>
        <taxon>Candidatus Korobacteraceae</taxon>
        <taxon>Candidatus Sulfotelmatobacter</taxon>
    </lineage>
</organism>
<evidence type="ECO:0000256" key="5">
    <source>
        <dbReference type="ARBA" id="ARBA00022801"/>
    </source>
</evidence>
<keyword evidence="5 8" id="KW-0378">Hydrolase</keyword>
<dbReference type="PANTHER" id="PTHR33653">
    <property type="entry name" value="RIBONUCLEASE VAPC2"/>
    <property type="match status" value="1"/>
</dbReference>
<keyword evidence="4 8" id="KW-0479">Metal-binding</keyword>
<proteinExistence type="inferred from homology"/>
<dbReference type="HAMAP" id="MF_00265">
    <property type="entry name" value="VapC_Nob1"/>
    <property type="match status" value="1"/>
</dbReference>
<dbReference type="SUPFAM" id="SSF88723">
    <property type="entry name" value="PIN domain-like"/>
    <property type="match status" value="1"/>
</dbReference>
<dbReference type="GO" id="GO:0000287">
    <property type="term" value="F:magnesium ion binding"/>
    <property type="evidence" value="ECO:0007669"/>
    <property type="project" value="UniProtKB-UniRule"/>
</dbReference>
<dbReference type="InterPro" id="IPR002716">
    <property type="entry name" value="PIN_dom"/>
</dbReference>
<dbReference type="InterPro" id="IPR022907">
    <property type="entry name" value="VapC_family"/>
</dbReference>
<dbReference type="AlphaFoldDB" id="A0A2U3K1S5"/>
<evidence type="ECO:0000256" key="6">
    <source>
        <dbReference type="ARBA" id="ARBA00022842"/>
    </source>
</evidence>
<dbReference type="CDD" id="cd18731">
    <property type="entry name" value="PIN_NgFitB-like"/>
    <property type="match status" value="1"/>
</dbReference>
<evidence type="ECO:0000259" key="9">
    <source>
        <dbReference type="Pfam" id="PF01850"/>
    </source>
</evidence>
<dbReference type="Gene3D" id="3.40.50.1010">
    <property type="entry name" value="5'-nuclease"/>
    <property type="match status" value="1"/>
</dbReference>
<gene>
    <name evidence="8 10" type="primary">vapC</name>
    <name evidence="10" type="ORF">SBA1_120011</name>
</gene>
<reference evidence="11" key="1">
    <citation type="submission" date="2018-02" db="EMBL/GenBank/DDBJ databases">
        <authorList>
            <person name="Hausmann B."/>
        </authorList>
    </citation>
    <scope>NUCLEOTIDE SEQUENCE [LARGE SCALE GENOMIC DNA]</scope>
    <source>
        <strain evidence="11">Peat soil MAG SbA1</strain>
    </source>
</reference>
<keyword evidence="6 8" id="KW-0460">Magnesium</keyword>
<evidence type="ECO:0000313" key="11">
    <source>
        <dbReference type="Proteomes" id="UP000238701"/>
    </source>
</evidence>
<dbReference type="EC" id="3.1.-.-" evidence="8"/>
<dbReference type="PANTHER" id="PTHR33653:SF1">
    <property type="entry name" value="RIBONUCLEASE VAPC2"/>
    <property type="match status" value="1"/>
</dbReference>
<feature type="domain" description="PIN" evidence="9">
    <location>
        <begin position="2"/>
        <end position="122"/>
    </location>
</feature>
<evidence type="ECO:0000256" key="2">
    <source>
        <dbReference type="ARBA" id="ARBA00022649"/>
    </source>
</evidence>
<evidence type="ECO:0000256" key="7">
    <source>
        <dbReference type="ARBA" id="ARBA00038093"/>
    </source>
</evidence>
<comment type="similarity">
    <text evidence="7 8">Belongs to the PINc/VapC protein family.</text>
</comment>
<dbReference type="GO" id="GO:0016787">
    <property type="term" value="F:hydrolase activity"/>
    <property type="evidence" value="ECO:0007669"/>
    <property type="project" value="UniProtKB-KW"/>
</dbReference>
<comment type="caution">
    <text evidence="8">Lacks conserved residue(s) required for the propagation of feature annotation.</text>
</comment>
<dbReference type="Pfam" id="PF01850">
    <property type="entry name" value="PIN"/>
    <property type="match status" value="1"/>
</dbReference>
<keyword evidence="8" id="KW-0800">Toxin</keyword>
<accession>A0A2U3K1S5</accession>
<evidence type="ECO:0000256" key="8">
    <source>
        <dbReference type="HAMAP-Rule" id="MF_00265"/>
    </source>
</evidence>
<evidence type="ECO:0000256" key="4">
    <source>
        <dbReference type="ARBA" id="ARBA00022723"/>
    </source>
</evidence>
<dbReference type="InterPro" id="IPR029060">
    <property type="entry name" value="PIN-like_dom_sf"/>
</dbReference>
<dbReference type="GO" id="GO:0090729">
    <property type="term" value="F:toxin activity"/>
    <property type="evidence" value="ECO:0007669"/>
    <property type="project" value="UniProtKB-KW"/>
</dbReference>
<keyword evidence="3 8" id="KW-0540">Nuclease</keyword>
<dbReference type="InterPro" id="IPR050556">
    <property type="entry name" value="Type_II_TA_system_RNase"/>
</dbReference>
<dbReference type="GO" id="GO:0004540">
    <property type="term" value="F:RNA nuclease activity"/>
    <property type="evidence" value="ECO:0007669"/>
    <property type="project" value="InterPro"/>
</dbReference>
<dbReference type="OrthoDB" id="9804823at2"/>